<dbReference type="EMBL" id="BT063295">
    <property type="protein sequence ID" value="ACN27992.1"/>
    <property type="molecule type" value="mRNA"/>
</dbReference>
<organism evidence="1">
    <name type="scientific">Zea mays</name>
    <name type="common">Maize</name>
    <dbReference type="NCBI Taxonomy" id="4577"/>
    <lineage>
        <taxon>Eukaryota</taxon>
        <taxon>Viridiplantae</taxon>
        <taxon>Streptophyta</taxon>
        <taxon>Embryophyta</taxon>
        <taxon>Tracheophyta</taxon>
        <taxon>Spermatophyta</taxon>
        <taxon>Magnoliopsida</taxon>
        <taxon>Liliopsida</taxon>
        <taxon>Poales</taxon>
        <taxon>Poaceae</taxon>
        <taxon>PACMAD clade</taxon>
        <taxon>Panicoideae</taxon>
        <taxon>Andropogonodae</taxon>
        <taxon>Andropogoneae</taxon>
        <taxon>Tripsacinae</taxon>
        <taxon>Zea</taxon>
    </lineage>
</organism>
<accession>C0P4S6</accession>
<proteinExistence type="evidence at transcript level"/>
<name>C0P4S6_MAIZE</name>
<sequence>MEIVVILMCDVILNRCSGLDVYCYLKQIFRTENVESVKVHMLLVSVIVHRLQMFNTCGRNVHRFQMSQLDLALTDGSAQDLSIY</sequence>
<reference evidence="1" key="1">
    <citation type="journal article" date="2009" name="PLoS Genet.">
        <title>Sequencing, mapping, and analysis of 27,455 maize full-length cDNAs.</title>
        <authorList>
            <person name="Soderlund C."/>
            <person name="Descour A."/>
            <person name="Kudrna D."/>
            <person name="Bomhoff M."/>
            <person name="Boyd L."/>
            <person name="Currie J."/>
            <person name="Angelova A."/>
            <person name="Collura K."/>
            <person name="Wissotski M."/>
            <person name="Ashley E."/>
            <person name="Morrow D."/>
            <person name="Fernandes J."/>
            <person name="Walbot V."/>
            <person name="Yu Y."/>
        </authorList>
    </citation>
    <scope>NUCLEOTIDE SEQUENCE</scope>
    <source>
        <strain evidence="1">B73</strain>
    </source>
</reference>
<protein>
    <submittedName>
        <fullName evidence="1">Uncharacterized protein</fullName>
    </submittedName>
</protein>
<evidence type="ECO:0000313" key="1">
    <source>
        <dbReference type="EMBL" id="ACN27992.1"/>
    </source>
</evidence>
<dbReference type="AlphaFoldDB" id="C0P4S6"/>